<dbReference type="GeneID" id="8236614"/>
<proteinExistence type="predicted"/>
<name>E0VFR6_PEDHC</name>
<feature type="region of interest" description="Disordered" evidence="1">
    <location>
        <begin position="30"/>
        <end position="61"/>
    </location>
</feature>
<reference evidence="3" key="3">
    <citation type="submission" date="2020-05" db="UniProtKB">
        <authorList>
            <consortium name="EnsemblMetazoa"/>
        </authorList>
    </citation>
    <scope>IDENTIFICATION</scope>
    <source>
        <strain evidence="3">USDA</strain>
    </source>
</reference>
<dbReference type="EMBL" id="DS235123">
    <property type="protein sequence ID" value="EEB12222.1"/>
    <property type="molecule type" value="Genomic_DNA"/>
</dbReference>
<evidence type="ECO:0000313" key="3">
    <source>
        <dbReference type="EnsemblMetazoa" id="PHUM165140-PA"/>
    </source>
</evidence>
<dbReference type="CTD" id="8236614"/>
<evidence type="ECO:0000256" key="1">
    <source>
        <dbReference type="SAM" id="MobiDB-lite"/>
    </source>
</evidence>
<reference evidence="2" key="2">
    <citation type="submission" date="2007-04" db="EMBL/GenBank/DDBJ databases">
        <title>The genome of the human body louse.</title>
        <authorList>
            <consortium name="The Human Body Louse Genome Consortium"/>
            <person name="Kirkness E."/>
            <person name="Walenz B."/>
            <person name="Hass B."/>
            <person name="Bruggner R."/>
            <person name="Strausberg R."/>
        </authorList>
    </citation>
    <scope>NUCLEOTIDE SEQUENCE</scope>
    <source>
        <strain>USDA</strain>
    </source>
</reference>
<organism>
    <name type="scientific">Pediculus humanus subsp. corporis</name>
    <name type="common">Body louse</name>
    <dbReference type="NCBI Taxonomy" id="121224"/>
    <lineage>
        <taxon>Eukaryota</taxon>
        <taxon>Metazoa</taxon>
        <taxon>Ecdysozoa</taxon>
        <taxon>Arthropoda</taxon>
        <taxon>Hexapoda</taxon>
        <taxon>Insecta</taxon>
        <taxon>Pterygota</taxon>
        <taxon>Neoptera</taxon>
        <taxon>Paraneoptera</taxon>
        <taxon>Psocodea</taxon>
        <taxon>Troctomorpha</taxon>
        <taxon>Phthiraptera</taxon>
        <taxon>Anoplura</taxon>
        <taxon>Pediculidae</taxon>
        <taxon>Pediculus</taxon>
    </lineage>
</organism>
<evidence type="ECO:0000313" key="4">
    <source>
        <dbReference type="Proteomes" id="UP000009046"/>
    </source>
</evidence>
<dbReference type="Proteomes" id="UP000009046">
    <property type="component" value="Unassembled WGS sequence"/>
</dbReference>
<sequence>MDLELFSRMLSSSESLENIVTSKLNRTKSCQGLGGTDRKRRGQLWTPKKKKVATPHTLHRRQASSQGLPVYEVIEIF</sequence>
<dbReference type="EnsemblMetazoa" id="PHUM165140-RA">
    <property type="protein sequence ID" value="PHUM165140-PA"/>
    <property type="gene ID" value="PHUM165140"/>
</dbReference>
<dbReference type="VEuPathDB" id="VectorBase:PHUM165140"/>
<gene>
    <name evidence="3" type="primary">8236614</name>
    <name evidence="2" type="ORF">Phum_PHUM165140</name>
</gene>
<dbReference type="AlphaFoldDB" id="E0VFR6"/>
<dbReference type="EMBL" id="AAZO01001926">
    <property type="status" value="NOT_ANNOTATED_CDS"/>
    <property type="molecule type" value="Genomic_DNA"/>
</dbReference>
<reference evidence="2" key="1">
    <citation type="submission" date="2007-04" db="EMBL/GenBank/DDBJ databases">
        <title>Annotation of Pediculus humanus corporis strain USDA.</title>
        <authorList>
            <person name="Kirkness E."/>
            <person name="Hannick L."/>
            <person name="Hass B."/>
            <person name="Bruggner R."/>
            <person name="Lawson D."/>
            <person name="Bidwell S."/>
            <person name="Joardar V."/>
            <person name="Caler E."/>
            <person name="Walenz B."/>
            <person name="Inman J."/>
            <person name="Schobel S."/>
            <person name="Galinsky K."/>
            <person name="Amedeo P."/>
            <person name="Strausberg R."/>
        </authorList>
    </citation>
    <scope>NUCLEOTIDE SEQUENCE</scope>
    <source>
        <strain>USDA</strain>
    </source>
</reference>
<dbReference type="RefSeq" id="XP_002424960.1">
    <property type="nucleotide sequence ID" value="XM_002424915.1"/>
</dbReference>
<feature type="compositionally biased region" description="Basic residues" evidence="1">
    <location>
        <begin position="38"/>
        <end position="61"/>
    </location>
</feature>
<evidence type="ECO:0000313" key="2">
    <source>
        <dbReference type="EMBL" id="EEB12222.1"/>
    </source>
</evidence>
<accession>E0VFR6</accession>
<keyword evidence="4" id="KW-1185">Reference proteome</keyword>
<dbReference type="KEGG" id="phu:Phum_PHUM165140"/>
<dbReference type="InParanoid" id="E0VFR6"/>
<dbReference type="HOGENOM" id="CLU_2641075_0_0_1"/>
<protein>
    <submittedName>
        <fullName evidence="2 3">Uncharacterized protein</fullName>
    </submittedName>
</protein>